<sequence>MPRKTQGFSISGVQIKAQLKVVDEKLELVDHDGDLILKPSPESFEYVAENEHLTLTLMRQVGFEVPPCGLIALQDGHHVFVIRRYDRTSDGKRHQEDAMQALGIRNDASDSKYDSASYSEVLTLTQERCGTAIAARLLDRLVFSYLVGNDDHHLKNISFVLGQPIVLAPAYDVLAASLYNQGGRVMALKFFPDREPTYHAEMGNGHYSGSDFVELASSAGLGEKAAASRIRRLAGRVEKAAPDLIRSSYLPDEMKARYQALVAERLQFIGVI</sequence>
<dbReference type="InterPro" id="IPR052028">
    <property type="entry name" value="HipA_Ser/Thr_kinase"/>
</dbReference>
<evidence type="ECO:0000256" key="2">
    <source>
        <dbReference type="ARBA" id="ARBA00022679"/>
    </source>
</evidence>
<dbReference type="EMBL" id="SJDL01000031">
    <property type="protein sequence ID" value="TBW51301.1"/>
    <property type="molecule type" value="Genomic_DNA"/>
</dbReference>
<keyword evidence="6" id="KW-1185">Reference proteome</keyword>
<name>A0ABY1ZIP2_9GAMM</name>
<keyword evidence="3" id="KW-0418">Kinase</keyword>
<evidence type="ECO:0000256" key="1">
    <source>
        <dbReference type="ARBA" id="ARBA00010164"/>
    </source>
</evidence>
<dbReference type="PANTHER" id="PTHR37419:SF6">
    <property type="entry name" value="KINASE HI_0665-RELATED"/>
    <property type="match status" value="1"/>
</dbReference>
<dbReference type="Pfam" id="PF07804">
    <property type="entry name" value="HipA_C"/>
    <property type="match status" value="1"/>
</dbReference>
<protein>
    <submittedName>
        <fullName evidence="5">Type II toxin-antitoxin system HipA family toxin</fullName>
    </submittedName>
</protein>
<evidence type="ECO:0000313" key="5">
    <source>
        <dbReference type="EMBL" id="TBW51301.1"/>
    </source>
</evidence>
<comment type="similarity">
    <text evidence="1">Belongs to the HipA Ser/Thr kinase family.</text>
</comment>
<feature type="domain" description="HipA-like C-terminal" evidence="4">
    <location>
        <begin position="8"/>
        <end position="240"/>
    </location>
</feature>
<dbReference type="RefSeq" id="WP_131483155.1">
    <property type="nucleotide sequence ID" value="NZ_SJDL01000031.1"/>
</dbReference>
<evidence type="ECO:0000259" key="4">
    <source>
        <dbReference type="Pfam" id="PF07804"/>
    </source>
</evidence>
<dbReference type="Proteomes" id="UP000313645">
    <property type="component" value="Unassembled WGS sequence"/>
</dbReference>
<dbReference type="Gene3D" id="1.10.1070.20">
    <property type="match status" value="1"/>
</dbReference>
<dbReference type="InterPro" id="IPR012893">
    <property type="entry name" value="HipA-like_C"/>
</dbReference>
<gene>
    <name evidence="5" type="ORF">EZI54_17430</name>
</gene>
<reference evidence="5 6" key="1">
    <citation type="submission" date="2019-02" db="EMBL/GenBank/DDBJ databases">
        <title>Marinobacter halodurans sp. nov., a marine bacterium isolated from sea tidal flat.</title>
        <authorList>
            <person name="Yoo Y."/>
            <person name="Lee D.W."/>
            <person name="Kim B.S."/>
            <person name="Kim J.-J."/>
        </authorList>
    </citation>
    <scope>NUCLEOTIDE SEQUENCE [LARGE SCALE GENOMIC DNA]</scope>
    <source>
        <strain evidence="5 6">YJ-S3-2</strain>
    </source>
</reference>
<comment type="caution">
    <text evidence="5">The sequence shown here is derived from an EMBL/GenBank/DDBJ whole genome shotgun (WGS) entry which is preliminary data.</text>
</comment>
<dbReference type="PANTHER" id="PTHR37419">
    <property type="entry name" value="SERINE/THREONINE-PROTEIN KINASE TOXIN HIPA"/>
    <property type="match status" value="1"/>
</dbReference>
<organism evidence="5 6">
    <name type="scientific">Marinobacter halodurans</name>
    <dbReference type="NCBI Taxonomy" id="2528979"/>
    <lineage>
        <taxon>Bacteria</taxon>
        <taxon>Pseudomonadati</taxon>
        <taxon>Pseudomonadota</taxon>
        <taxon>Gammaproteobacteria</taxon>
        <taxon>Pseudomonadales</taxon>
        <taxon>Marinobacteraceae</taxon>
        <taxon>Marinobacter</taxon>
    </lineage>
</organism>
<proteinExistence type="inferred from homology"/>
<evidence type="ECO:0000313" key="6">
    <source>
        <dbReference type="Proteomes" id="UP000313645"/>
    </source>
</evidence>
<accession>A0ABY1ZIP2</accession>
<keyword evidence="2" id="KW-0808">Transferase</keyword>
<evidence type="ECO:0000256" key="3">
    <source>
        <dbReference type="ARBA" id="ARBA00022777"/>
    </source>
</evidence>